<dbReference type="PANTHER" id="PTHR43017:SF1">
    <property type="entry name" value="ACETYLTRANSFERASE YJL218W-RELATED"/>
    <property type="match status" value="1"/>
</dbReference>
<keyword evidence="2" id="KW-1185">Reference proteome</keyword>
<dbReference type="RefSeq" id="WP_407884920.1">
    <property type="nucleotide sequence ID" value="NZ_BQXO01000008.1"/>
</dbReference>
<dbReference type="PANTHER" id="PTHR43017">
    <property type="entry name" value="GALACTOSIDE O-ACETYLTRANSFERASE"/>
    <property type="match status" value="1"/>
</dbReference>
<accession>A0ABQ5JT59</accession>
<dbReference type="Pfam" id="PF00132">
    <property type="entry name" value="Hexapep"/>
    <property type="match status" value="1"/>
</dbReference>
<dbReference type="EMBL" id="BQXO01000008">
    <property type="protein sequence ID" value="GKT06614.1"/>
    <property type="molecule type" value="Genomic_DNA"/>
</dbReference>
<evidence type="ECO:0000313" key="2">
    <source>
        <dbReference type="Proteomes" id="UP001628078"/>
    </source>
</evidence>
<reference evidence="1 2" key="1">
    <citation type="submission" date="2022-03" db="EMBL/GenBank/DDBJ databases">
        <title>Draft genome sequence of Furfurilactobacillus curtus JCM 31185.</title>
        <authorList>
            <person name="Suzuki S."/>
            <person name="Endo A."/>
            <person name="Kajikawa A."/>
        </authorList>
    </citation>
    <scope>NUCLEOTIDE SEQUENCE [LARGE SCALE GENOMIC DNA]</scope>
    <source>
        <strain evidence="1 2">JCM 31185</strain>
    </source>
</reference>
<dbReference type="InterPro" id="IPR039369">
    <property type="entry name" value="LacA-like"/>
</dbReference>
<protein>
    <recommendedName>
        <fullName evidence="3">Acetyltransferase</fullName>
    </recommendedName>
</protein>
<name>A0ABQ5JT59_9LACO</name>
<evidence type="ECO:0008006" key="3">
    <source>
        <dbReference type="Google" id="ProtNLM"/>
    </source>
</evidence>
<dbReference type="Gene3D" id="2.160.10.10">
    <property type="entry name" value="Hexapeptide repeat proteins"/>
    <property type="match status" value="1"/>
</dbReference>
<organism evidence="1 2">
    <name type="scientific">Furfurilactobacillus curtus</name>
    <dbReference type="NCBI Taxonomy" id="1746200"/>
    <lineage>
        <taxon>Bacteria</taxon>
        <taxon>Bacillati</taxon>
        <taxon>Bacillota</taxon>
        <taxon>Bacilli</taxon>
        <taxon>Lactobacillales</taxon>
        <taxon>Lactobacillaceae</taxon>
        <taxon>Furfurilactobacillus</taxon>
    </lineage>
</organism>
<dbReference type="Proteomes" id="UP001628078">
    <property type="component" value="Unassembled WGS sequence"/>
</dbReference>
<gene>
    <name evidence="1" type="ORF">JCM31185_19010</name>
</gene>
<dbReference type="CDD" id="cd03357">
    <property type="entry name" value="LbH_MAT_GAT"/>
    <property type="match status" value="1"/>
</dbReference>
<evidence type="ECO:0000313" key="1">
    <source>
        <dbReference type="EMBL" id="GKT06614.1"/>
    </source>
</evidence>
<sequence>MSTKQSIITRTFNDDAIKGTFVLSTEQTDLILQHYNINDGQRFSGSGLLPVQLRYLYGEMGNMDIFAAGGDLNAEKIAAQFHQRIETEELGFRLFNVDGQSLISGKFFDTSRQTVQELSEFRVDGGEDLRHYYLPDGHEFKRFKFAANNWVARKDYLNTDGDIIIREYFDFERHEGEIPFKIEVLHGWLKETYTNFTSLVVAWNRLLAEPYQKLFSLTGEVGKGDAVLASEHEVASLRQKVNTVREQQHAGHRLLTEPLYGNEMRQRQQSINQETDAQKRLKLFQQTFGTTGPDVYFAGNVFFDFPEDVHLGNHFWANHNITFIGGAKITFGNHCLVGPNVSFYTSNHPLNAESRLFEGYSYAKPITIGDNVWIGGSVTILPGTTIGNNAVISAGSVVSGTIPDQVLVAGNPARIIKTIR</sequence>
<dbReference type="SUPFAM" id="SSF51161">
    <property type="entry name" value="Trimeric LpxA-like enzymes"/>
    <property type="match status" value="1"/>
</dbReference>
<comment type="caution">
    <text evidence="1">The sequence shown here is derived from an EMBL/GenBank/DDBJ whole genome shotgun (WGS) entry which is preliminary data.</text>
</comment>
<dbReference type="InterPro" id="IPR011004">
    <property type="entry name" value="Trimer_LpxA-like_sf"/>
</dbReference>
<dbReference type="InterPro" id="IPR001451">
    <property type="entry name" value="Hexapep"/>
</dbReference>
<proteinExistence type="predicted"/>